<comment type="function">
    <text evidence="14">Cell wall formation.</text>
</comment>
<keyword evidence="19" id="KW-1185">Reference proteome</keyword>
<dbReference type="SUPFAM" id="SSF53623">
    <property type="entry name" value="MurD-like peptide ligases, catalytic domain"/>
    <property type="match status" value="1"/>
</dbReference>
<dbReference type="InterPro" id="IPR036615">
    <property type="entry name" value="Mur_ligase_C_dom_sf"/>
</dbReference>
<dbReference type="SUPFAM" id="SSF53244">
    <property type="entry name" value="MurD-like peptide ligases, peptide-binding domain"/>
    <property type="match status" value="1"/>
</dbReference>
<keyword evidence="6 14" id="KW-0132">Cell division</keyword>
<keyword evidence="10 14" id="KW-0573">Peptidoglycan synthesis</keyword>
<dbReference type="InterPro" id="IPR004101">
    <property type="entry name" value="Mur_ligase_C"/>
</dbReference>
<gene>
    <name evidence="14 18" type="primary">murC</name>
    <name evidence="18" type="ORF">R0137_07340</name>
</gene>
<evidence type="ECO:0000256" key="8">
    <source>
        <dbReference type="ARBA" id="ARBA00022840"/>
    </source>
</evidence>
<evidence type="ECO:0000256" key="1">
    <source>
        <dbReference type="ARBA" id="ARBA00004496"/>
    </source>
</evidence>
<dbReference type="PANTHER" id="PTHR43445">
    <property type="entry name" value="UDP-N-ACETYLMURAMATE--L-ALANINE LIGASE-RELATED"/>
    <property type="match status" value="1"/>
</dbReference>
<evidence type="ECO:0000256" key="3">
    <source>
        <dbReference type="ARBA" id="ARBA00012211"/>
    </source>
</evidence>
<keyword evidence="9 14" id="KW-0133">Cell shape</keyword>
<dbReference type="Pfam" id="PF01225">
    <property type="entry name" value="Mur_ligase"/>
    <property type="match status" value="1"/>
</dbReference>
<evidence type="ECO:0000256" key="13">
    <source>
        <dbReference type="ARBA" id="ARBA00047833"/>
    </source>
</evidence>
<evidence type="ECO:0000256" key="11">
    <source>
        <dbReference type="ARBA" id="ARBA00023306"/>
    </source>
</evidence>
<dbReference type="GO" id="GO:0008763">
    <property type="term" value="F:UDP-N-acetylmuramate-L-alanine ligase activity"/>
    <property type="evidence" value="ECO:0007669"/>
    <property type="project" value="UniProtKB-EC"/>
</dbReference>
<keyword evidence="7 14" id="KW-0547">Nucleotide-binding</keyword>
<evidence type="ECO:0000313" key="18">
    <source>
        <dbReference type="EMBL" id="WOJ98374.1"/>
    </source>
</evidence>
<dbReference type="HAMAP" id="MF_00046">
    <property type="entry name" value="MurC"/>
    <property type="match status" value="1"/>
</dbReference>
<dbReference type="InterPro" id="IPR000713">
    <property type="entry name" value="Mur_ligase_N"/>
</dbReference>
<proteinExistence type="inferred from homology"/>
<evidence type="ECO:0000256" key="7">
    <source>
        <dbReference type="ARBA" id="ARBA00022741"/>
    </source>
</evidence>
<dbReference type="EC" id="6.3.2.8" evidence="3 14"/>
<dbReference type="Gene3D" id="3.40.50.720">
    <property type="entry name" value="NAD(P)-binding Rossmann-like Domain"/>
    <property type="match status" value="1"/>
</dbReference>
<dbReference type="Gene3D" id="3.90.190.20">
    <property type="entry name" value="Mur ligase, C-terminal domain"/>
    <property type="match status" value="1"/>
</dbReference>
<dbReference type="InterPro" id="IPR050061">
    <property type="entry name" value="MurCDEF_pg_biosynth"/>
</dbReference>
<name>A0ABZ0IIP8_9GAMM</name>
<comment type="catalytic activity">
    <reaction evidence="13 14">
        <text>UDP-N-acetyl-alpha-D-muramate + L-alanine + ATP = UDP-N-acetyl-alpha-D-muramoyl-L-alanine + ADP + phosphate + H(+)</text>
        <dbReference type="Rhea" id="RHEA:23372"/>
        <dbReference type="ChEBI" id="CHEBI:15378"/>
        <dbReference type="ChEBI" id="CHEBI:30616"/>
        <dbReference type="ChEBI" id="CHEBI:43474"/>
        <dbReference type="ChEBI" id="CHEBI:57972"/>
        <dbReference type="ChEBI" id="CHEBI:70757"/>
        <dbReference type="ChEBI" id="CHEBI:83898"/>
        <dbReference type="ChEBI" id="CHEBI:456216"/>
        <dbReference type="EC" id="6.3.2.8"/>
    </reaction>
</comment>
<reference evidence="18 19" key="1">
    <citation type="submission" date="2023-10" db="EMBL/GenBank/DDBJ databases">
        <title>Two novel species belonging to the OM43/NOR5 clade.</title>
        <authorList>
            <person name="Park M."/>
        </authorList>
    </citation>
    <scope>NUCLEOTIDE SEQUENCE [LARGE SCALE GENOMIC DNA]</scope>
    <source>
        <strain evidence="18 19">IMCC45268</strain>
    </source>
</reference>
<sequence>MTVSAMPGASEMRRVRRIHMVGVGGSGMSGIAEVLVNLGFSVSGSDLMDGAVTRHLAEMGVAVTIGHQAEAVNDADVVVISSAVHGDNDELVAAKERRIPVVRRAEMLAELMRHRYGIAVAGTHGKTTTTSLIAAIFAAADLDPTFVIGGRVNSTGTHAQLGAGRFLIAEADESDASFLHLQPMVTVVTNIEADHMETYGGDFAQLRKTFVEFLHNLPFYGLAVLCVDDAVLAELDADLGRPILGYGFSEIADYRITGLEPDGLTTRFTVERPEGHPALAISLNMPGAHNVLNATAAVAVATDQGIDDQVIQDTLANFGGVGRRFSVYEEVKLGNHLVTLVDDYGHHPTEVAATLASARQAWPERRVVMVYQPHRFTRTRDLYDDFVSVLSDADFLVLLEVYPAGEETITGADSRSLARSIRQRGQLDPLYAATASEVPALLMDVLEPGDVLVTQGAGDIARLAVQLREPEVQL</sequence>
<evidence type="ECO:0000256" key="6">
    <source>
        <dbReference type="ARBA" id="ARBA00022618"/>
    </source>
</evidence>
<keyword evidence="11 14" id="KW-0131">Cell cycle</keyword>
<organism evidence="18 19">
    <name type="scientific">Congregibacter brevis</name>
    <dbReference type="NCBI Taxonomy" id="3081201"/>
    <lineage>
        <taxon>Bacteria</taxon>
        <taxon>Pseudomonadati</taxon>
        <taxon>Pseudomonadota</taxon>
        <taxon>Gammaproteobacteria</taxon>
        <taxon>Cellvibrionales</taxon>
        <taxon>Halieaceae</taxon>
        <taxon>Congregibacter</taxon>
    </lineage>
</organism>
<dbReference type="Pfam" id="PF02875">
    <property type="entry name" value="Mur_ligase_C"/>
    <property type="match status" value="1"/>
</dbReference>
<evidence type="ECO:0000256" key="4">
    <source>
        <dbReference type="ARBA" id="ARBA00022490"/>
    </source>
</evidence>
<dbReference type="PANTHER" id="PTHR43445:SF3">
    <property type="entry name" value="UDP-N-ACETYLMURAMATE--L-ALANINE LIGASE"/>
    <property type="match status" value="1"/>
</dbReference>
<feature type="domain" description="Mur ligase C-terminal" evidence="16">
    <location>
        <begin position="323"/>
        <end position="458"/>
    </location>
</feature>
<accession>A0ABZ0IIP8</accession>
<feature type="domain" description="Mur ligase central" evidence="17">
    <location>
        <begin position="120"/>
        <end position="301"/>
    </location>
</feature>
<keyword evidence="5 14" id="KW-0436">Ligase</keyword>
<evidence type="ECO:0000256" key="5">
    <source>
        <dbReference type="ARBA" id="ARBA00022598"/>
    </source>
</evidence>
<dbReference type="Gene3D" id="3.40.1190.10">
    <property type="entry name" value="Mur-like, catalytic domain"/>
    <property type="match status" value="1"/>
</dbReference>
<dbReference type="RefSeq" id="WP_407329728.1">
    <property type="nucleotide sequence ID" value="NZ_CP136865.1"/>
</dbReference>
<keyword evidence="8 14" id="KW-0067">ATP-binding</keyword>
<dbReference type="SUPFAM" id="SSF51984">
    <property type="entry name" value="MurCD N-terminal domain"/>
    <property type="match status" value="1"/>
</dbReference>
<evidence type="ECO:0000259" key="15">
    <source>
        <dbReference type="Pfam" id="PF01225"/>
    </source>
</evidence>
<evidence type="ECO:0000256" key="14">
    <source>
        <dbReference type="HAMAP-Rule" id="MF_00046"/>
    </source>
</evidence>
<feature type="domain" description="Mur ligase N-terminal catalytic" evidence="15">
    <location>
        <begin position="17"/>
        <end position="116"/>
    </location>
</feature>
<dbReference type="NCBIfam" id="TIGR01082">
    <property type="entry name" value="murC"/>
    <property type="match status" value="1"/>
</dbReference>
<evidence type="ECO:0000256" key="9">
    <source>
        <dbReference type="ARBA" id="ARBA00022960"/>
    </source>
</evidence>
<dbReference type="InterPro" id="IPR005758">
    <property type="entry name" value="UDP-N-AcMur_Ala_ligase_MurC"/>
</dbReference>
<evidence type="ECO:0000256" key="2">
    <source>
        <dbReference type="ARBA" id="ARBA00004752"/>
    </source>
</evidence>
<evidence type="ECO:0000259" key="17">
    <source>
        <dbReference type="Pfam" id="PF08245"/>
    </source>
</evidence>
<comment type="similarity">
    <text evidence="14">Belongs to the MurCDEF family.</text>
</comment>
<dbReference type="EMBL" id="CP136865">
    <property type="protein sequence ID" value="WOJ98374.1"/>
    <property type="molecule type" value="Genomic_DNA"/>
</dbReference>
<comment type="subcellular location">
    <subcellularLocation>
        <location evidence="1 14">Cytoplasm</location>
    </subcellularLocation>
</comment>
<feature type="binding site" evidence="14">
    <location>
        <begin position="122"/>
        <end position="128"/>
    </location>
    <ligand>
        <name>ATP</name>
        <dbReference type="ChEBI" id="CHEBI:30616"/>
    </ligand>
</feature>
<dbReference type="InterPro" id="IPR036565">
    <property type="entry name" value="Mur-like_cat_sf"/>
</dbReference>
<protein>
    <recommendedName>
        <fullName evidence="3 14">UDP-N-acetylmuramate--L-alanine ligase</fullName>
        <ecNumber evidence="3 14">6.3.2.8</ecNumber>
    </recommendedName>
    <alternativeName>
        <fullName evidence="14">UDP-N-acetylmuramoyl-L-alanine synthetase</fullName>
    </alternativeName>
</protein>
<comment type="pathway">
    <text evidence="2 14">Cell wall biogenesis; peptidoglycan biosynthesis.</text>
</comment>
<evidence type="ECO:0000256" key="12">
    <source>
        <dbReference type="ARBA" id="ARBA00023316"/>
    </source>
</evidence>
<keyword evidence="4 14" id="KW-0963">Cytoplasm</keyword>
<evidence type="ECO:0000313" key="19">
    <source>
        <dbReference type="Proteomes" id="UP001626549"/>
    </source>
</evidence>
<evidence type="ECO:0000256" key="10">
    <source>
        <dbReference type="ARBA" id="ARBA00022984"/>
    </source>
</evidence>
<evidence type="ECO:0000259" key="16">
    <source>
        <dbReference type="Pfam" id="PF02875"/>
    </source>
</evidence>
<keyword evidence="12 14" id="KW-0961">Cell wall biogenesis/degradation</keyword>
<dbReference type="Pfam" id="PF08245">
    <property type="entry name" value="Mur_ligase_M"/>
    <property type="match status" value="1"/>
</dbReference>
<dbReference type="InterPro" id="IPR013221">
    <property type="entry name" value="Mur_ligase_cen"/>
</dbReference>
<dbReference type="Proteomes" id="UP001626549">
    <property type="component" value="Chromosome"/>
</dbReference>